<dbReference type="AlphaFoldDB" id="A0A4Y7T1E7"/>
<evidence type="ECO:0000313" key="2">
    <source>
        <dbReference type="Proteomes" id="UP000298030"/>
    </source>
</evidence>
<keyword evidence="2" id="KW-1185">Reference proteome</keyword>
<sequence length="330" mass="36869">MSVIPLEIIREIVETALHNLQDIGVSTKPAWTTLAGVSSTSHAYRGIALEVWFSTLRVACPKELEYVCQTFPRVSHWTRILHCHLGLPNLTHRFNLAALQTLSVVRVDNSLSCRRSVGHVESPFELFMNVPPGVVEVHVNTANSMVFPAHPSLFKNVQTFANIQTLRLMTKLAWCDLCNLDQVVALHKPFPQSLIYEGGKAGLSIHFRKMLSCLERLATVSFTTNVIQMAGIPPNTGVVLGNDEKSWSGECEDCVQTVLSDETFRSRWVALKTGEVKEMQGSGGKKYRFHPIPSLKRVEWYFVADSGAEIEENIEDDEYSSPARDSEEGI</sequence>
<protein>
    <submittedName>
        <fullName evidence="1">Uncharacterized protein</fullName>
    </submittedName>
</protein>
<accession>A0A4Y7T1E7</accession>
<dbReference type="Proteomes" id="UP000298030">
    <property type="component" value="Unassembled WGS sequence"/>
</dbReference>
<name>A0A4Y7T1E7_COPMI</name>
<proteinExistence type="predicted"/>
<reference evidence="1 2" key="1">
    <citation type="journal article" date="2019" name="Nat. Ecol. Evol.">
        <title>Megaphylogeny resolves global patterns of mushroom evolution.</title>
        <authorList>
            <person name="Varga T."/>
            <person name="Krizsan K."/>
            <person name="Foldi C."/>
            <person name="Dima B."/>
            <person name="Sanchez-Garcia M."/>
            <person name="Sanchez-Ramirez S."/>
            <person name="Szollosi G.J."/>
            <person name="Szarkandi J.G."/>
            <person name="Papp V."/>
            <person name="Albert L."/>
            <person name="Andreopoulos W."/>
            <person name="Angelini C."/>
            <person name="Antonin V."/>
            <person name="Barry K.W."/>
            <person name="Bougher N.L."/>
            <person name="Buchanan P."/>
            <person name="Buyck B."/>
            <person name="Bense V."/>
            <person name="Catcheside P."/>
            <person name="Chovatia M."/>
            <person name="Cooper J."/>
            <person name="Damon W."/>
            <person name="Desjardin D."/>
            <person name="Finy P."/>
            <person name="Geml J."/>
            <person name="Haridas S."/>
            <person name="Hughes K."/>
            <person name="Justo A."/>
            <person name="Karasinski D."/>
            <person name="Kautmanova I."/>
            <person name="Kiss B."/>
            <person name="Kocsube S."/>
            <person name="Kotiranta H."/>
            <person name="LaButti K.M."/>
            <person name="Lechner B.E."/>
            <person name="Liimatainen K."/>
            <person name="Lipzen A."/>
            <person name="Lukacs Z."/>
            <person name="Mihaltcheva S."/>
            <person name="Morgado L.N."/>
            <person name="Niskanen T."/>
            <person name="Noordeloos M.E."/>
            <person name="Ohm R.A."/>
            <person name="Ortiz-Santana B."/>
            <person name="Ovrebo C."/>
            <person name="Racz N."/>
            <person name="Riley R."/>
            <person name="Savchenko A."/>
            <person name="Shiryaev A."/>
            <person name="Soop K."/>
            <person name="Spirin V."/>
            <person name="Szebenyi C."/>
            <person name="Tomsovsky M."/>
            <person name="Tulloss R.E."/>
            <person name="Uehling J."/>
            <person name="Grigoriev I.V."/>
            <person name="Vagvolgyi C."/>
            <person name="Papp T."/>
            <person name="Martin F.M."/>
            <person name="Miettinen O."/>
            <person name="Hibbett D.S."/>
            <person name="Nagy L.G."/>
        </authorList>
    </citation>
    <scope>NUCLEOTIDE SEQUENCE [LARGE SCALE GENOMIC DNA]</scope>
    <source>
        <strain evidence="1 2">FP101781</strain>
    </source>
</reference>
<organism evidence="1 2">
    <name type="scientific">Coprinellus micaceus</name>
    <name type="common">Glistening ink-cap mushroom</name>
    <name type="synonym">Coprinus micaceus</name>
    <dbReference type="NCBI Taxonomy" id="71717"/>
    <lineage>
        <taxon>Eukaryota</taxon>
        <taxon>Fungi</taxon>
        <taxon>Dikarya</taxon>
        <taxon>Basidiomycota</taxon>
        <taxon>Agaricomycotina</taxon>
        <taxon>Agaricomycetes</taxon>
        <taxon>Agaricomycetidae</taxon>
        <taxon>Agaricales</taxon>
        <taxon>Agaricineae</taxon>
        <taxon>Psathyrellaceae</taxon>
        <taxon>Coprinellus</taxon>
    </lineage>
</organism>
<evidence type="ECO:0000313" key="1">
    <source>
        <dbReference type="EMBL" id="TEB27965.1"/>
    </source>
</evidence>
<dbReference type="EMBL" id="QPFP01000036">
    <property type="protein sequence ID" value="TEB27965.1"/>
    <property type="molecule type" value="Genomic_DNA"/>
</dbReference>
<comment type="caution">
    <text evidence="1">The sequence shown here is derived from an EMBL/GenBank/DDBJ whole genome shotgun (WGS) entry which is preliminary data.</text>
</comment>
<dbReference type="OrthoDB" id="3167300at2759"/>
<gene>
    <name evidence="1" type="ORF">FA13DRAFT_1736163</name>
</gene>